<dbReference type="GO" id="GO:0016020">
    <property type="term" value="C:membrane"/>
    <property type="evidence" value="ECO:0007669"/>
    <property type="project" value="UniProtKB-SubCell"/>
</dbReference>
<dbReference type="CDD" id="cd05236">
    <property type="entry name" value="FAR-N_SDR_e"/>
    <property type="match status" value="1"/>
</dbReference>
<dbReference type="AlphaFoldDB" id="A0A9N9RJJ1"/>
<dbReference type="OrthoDB" id="429813at2759"/>
<keyword evidence="3 10" id="KW-0444">Lipid biosynthesis</keyword>
<dbReference type="FunFam" id="3.40.50.720:FF:000143">
    <property type="entry name" value="Fatty acyl-CoA reductase"/>
    <property type="match status" value="1"/>
</dbReference>
<comment type="subcellular location">
    <subcellularLocation>
        <location evidence="1">Membrane</location>
        <topology evidence="1">Multi-pass membrane protein</topology>
    </subcellularLocation>
</comment>
<reference evidence="13" key="1">
    <citation type="submission" date="2022-01" db="EMBL/GenBank/DDBJ databases">
        <authorList>
            <person name="King R."/>
        </authorList>
    </citation>
    <scope>NUCLEOTIDE SEQUENCE</scope>
</reference>
<keyword evidence="6" id="KW-1133">Transmembrane helix</keyword>
<comment type="catalytic activity">
    <reaction evidence="9 10">
        <text>a long-chain fatty acyl-CoA + 2 NADPH + 2 H(+) = a long-chain primary fatty alcohol + 2 NADP(+) + CoA</text>
        <dbReference type="Rhea" id="RHEA:52716"/>
        <dbReference type="ChEBI" id="CHEBI:15378"/>
        <dbReference type="ChEBI" id="CHEBI:57287"/>
        <dbReference type="ChEBI" id="CHEBI:57783"/>
        <dbReference type="ChEBI" id="CHEBI:58349"/>
        <dbReference type="ChEBI" id="CHEBI:77396"/>
        <dbReference type="ChEBI" id="CHEBI:83139"/>
        <dbReference type="EC" id="1.2.1.84"/>
    </reaction>
</comment>
<dbReference type="InterPro" id="IPR013120">
    <property type="entry name" value="FAR_NAD-bd"/>
</dbReference>
<keyword evidence="7 10" id="KW-0443">Lipid metabolism</keyword>
<evidence type="ECO:0000256" key="5">
    <source>
        <dbReference type="ARBA" id="ARBA00022857"/>
    </source>
</evidence>
<evidence type="ECO:0000259" key="12">
    <source>
        <dbReference type="Pfam" id="PF07993"/>
    </source>
</evidence>
<dbReference type="EC" id="1.2.1.84" evidence="10"/>
<keyword evidence="10" id="KW-0560">Oxidoreductase</keyword>
<evidence type="ECO:0000259" key="11">
    <source>
        <dbReference type="Pfam" id="PF03015"/>
    </source>
</evidence>
<dbReference type="CDD" id="cd09071">
    <property type="entry name" value="FAR_C"/>
    <property type="match status" value="1"/>
</dbReference>
<comment type="similarity">
    <text evidence="2 10">Belongs to the fatty acyl-CoA reductase family.</text>
</comment>
<dbReference type="Proteomes" id="UP001153620">
    <property type="component" value="Chromosome 1"/>
</dbReference>
<dbReference type="SUPFAM" id="SSF51735">
    <property type="entry name" value="NAD(P)-binding Rossmann-fold domains"/>
    <property type="match status" value="1"/>
</dbReference>
<dbReference type="Pfam" id="PF03015">
    <property type="entry name" value="Sterile"/>
    <property type="match status" value="1"/>
</dbReference>
<dbReference type="Gene3D" id="3.40.50.720">
    <property type="entry name" value="NAD(P)-binding Rossmann-like Domain"/>
    <property type="match status" value="1"/>
</dbReference>
<dbReference type="GO" id="GO:0080019">
    <property type="term" value="F:alcohol-forming very long-chain fatty acyl-CoA reductase activity"/>
    <property type="evidence" value="ECO:0007669"/>
    <property type="project" value="InterPro"/>
</dbReference>
<evidence type="ECO:0000256" key="7">
    <source>
        <dbReference type="ARBA" id="ARBA00023098"/>
    </source>
</evidence>
<evidence type="ECO:0000256" key="9">
    <source>
        <dbReference type="ARBA" id="ARBA00052530"/>
    </source>
</evidence>
<dbReference type="EMBL" id="OU895877">
    <property type="protein sequence ID" value="CAG9797995.1"/>
    <property type="molecule type" value="Genomic_DNA"/>
</dbReference>
<name>A0A9N9RJJ1_9DIPT</name>
<evidence type="ECO:0000313" key="13">
    <source>
        <dbReference type="EMBL" id="CAG9797995.1"/>
    </source>
</evidence>
<keyword evidence="5 10" id="KW-0521">NADP</keyword>
<evidence type="ECO:0000256" key="3">
    <source>
        <dbReference type="ARBA" id="ARBA00022516"/>
    </source>
</evidence>
<evidence type="ECO:0000256" key="2">
    <source>
        <dbReference type="ARBA" id="ARBA00005928"/>
    </source>
</evidence>
<evidence type="ECO:0000256" key="6">
    <source>
        <dbReference type="ARBA" id="ARBA00022989"/>
    </source>
</evidence>
<dbReference type="GO" id="GO:0035336">
    <property type="term" value="P:long-chain fatty-acyl-CoA metabolic process"/>
    <property type="evidence" value="ECO:0007669"/>
    <property type="project" value="TreeGrafter"/>
</dbReference>
<dbReference type="InterPro" id="IPR033640">
    <property type="entry name" value="FAR_C"/>
</dbReference>
<proteinExistence type="inferred from homology"/>
<feature type="domain" description="Fatty acyl-CoA reductase C-terminal" evidence="11">
    <location>
        <begin position="369"/>
        <end position="459"/>
    </location>
</feature>
<keyword evidence="8" id="KW-0472">Membrane</keyword>
<gene>
    <name evidence="13" type="ORF">CHIRRI_LOCUS980</name>
</gene>
<evidence type="ECO:0000256" key="8">
    <source>
        <dbReference type="ARBA" id="ARBA00023136"/>
    </source>
</evidence>
<dbReference type="PANTHER" id="PTHR11011">
    <property type="entry name" value="MALE STERILITY PROTEIN 2-RELATED"/>
    <property type="match status" value="1"/>
</dbReference>
<dbReference type="PANTHER" id="PTHR11011:SF45">
    <property type="entry name" value="FATTY ACYL-COA REDUCTASE CG8306-RELATED"/>
    <property type="match status" value="1"/>
</dbReference>
<sequence length="511" mass="57557">MNPNDNQISTISQFYNGKSVFITGGTGFLGKVLVEKLLRSCPGIENIFLLVRPKKGKSIDERLADLTASQCFDLLREKNQKALNKIVLIEGNTSDLGLGISKENRELLCNKVSVIIHSAATVRFVEAFKYSVNTNLRAVNELLKLSKEVKNLKSFVHISTAYSNWFQPVIEEKHYPAEFDPQYIIDLFNSTPDDQLEKLAPKLYGKHVNIYTFTKSLAEDLAVKTPKDFPFAIVRPSVVGASFAEPHPGWVDSYTATTPLVDQSARGVIRALNCHKNYVFDVIPVDIVINQVIAVSWKIAIDSVSKSGISSPLVYNCVSGTTNPITIKEICQYSRDAGKKSPSELMRWYPQTRFYKSRTLFKIDTFLTHYIPALLSDAVDKLRGIDGKAVNYYNKVQYGASQLKFIMNTSIMWKTENGPKLLSSMDKHDQKVFNFDPKIYNWRSYIDDFYFGIRKFMTNDKTACSIAAQKKFARLKYANYIVSGSIAAISLFALVKAGDQIINKDAEKSKI</sequence>
<dbReference type="GO" id="GO:0005777">
    <property type="term" value="C:peroxisome"/>
    <property type="evidence" value="ECO:0007669"/>
    <property type="project" value="TreeGrafter"/>
</dbReference>
<evidence type="ECO:0000313" key="14">
    <source>
        <dbReference type="Proteomes" id="UP001153620"/>
    </source>
</evidence>
<evidence type="ECO:0000256" key="10">
    <source>
        <dbReference type="RuleBase" id="RU363097"/>
    </source>
</evidence>
<dbReference type="InterPro" id="IPR026055">
    <property type="entry name" value="FAR"/>
</dbReference>
<dbReference type="GO" id="GO:0102965">
    <property type="term" value="F:alcohol-forming long-chain fatty acyl-CoA reductase activity"/>
    <property type="evidence" value="ECO:0007669"/>
    <property type="project" value="UniProtKB-EC"/>
</dbReference>
<dbReference type="InterPro" id="IPR036291">
    <property type="entry name" value="NAD(P)-bd_dom_sf"/>
</dbReference>
<reference evidence="13" key="2">
    <citation type="submission" date="2022-10" db="EMBL/GenBank/DDBJ databases">
        <authorList>
            <consortium name="ENA_rothamsted_submissions"/>
            <consortium name="culmorum"/>
            <person name="King R."/>
        </authorList>
    </citation>
    <scope>NUCLEOTIDE SEQUENCE</scope>
</reference>
<protein>
    <recommendedName>
        <fullName evidence="10">Fatty acyl-CoA reductase</fullName>
        <ecNumber evidence="10">1.2.1.84</ecNumber>
    </recommendedName>
</protein>
<dbReference type="Pfam" id="PF07993">
    <property type="entry name" value="NAD_binding_4"/>
    <property type="match status" value="1"/>
</dbReference>
<evidence type="ECO:0000256" key="1">
    <source>
        <dbReference type="ARBA" id="ARBA00004141"/>
    </source>
</evidence>
<organism evidence="13 14">
    <name type="scientific">Chironomus riparius</name>
    <dbReference type="NCBI Taxonomy" id="315576"/>
    <lineage>
        <taxon>Eukaryota</taxon>
        <taxon>Metazoa</taxon>
        <taxon>Ecdysozoa</taxon>
        <taxon>Arthropoda</taxon>
        <taxon>Hexapoda</taxon>
        <taxon>Insecta</taxon>
        <taxon>Pterygota</taxon>
        <taxon>Neoptera</taxon>
        <taxon>Endopterygota</taxon>
        <taxon>Diptera</taxon>
        <taxon>Nematocera</taxon>
        <taxon>Chironomoidea</taxon>
        <taxon>Chironomidae</taxon>
        <taxon>Chironominae</taxon>
        <taxon>Chironomus</taxon>
    </lineage>
</organism>
<keyword evidence="14" id="KW-1185">Reference proteome</keyword>
<feature type="domain" description="Thioester reductase (TE)" evidence="12">
    <location>
        <begin position="22"/>
        <end position="291"/>
    </location>
</feature>
<comment type="function">
    <text evidence="10">Catalyzes the reduction of fatty acyl-CoA to fatty alcohols.</text>
</comment>
<keyword evidence="4" id="KW-0812">Transmembrane</keyword>
<accession>A0A9N9RJJ1</accession>
<evidence type="ECO:0000256" key="4">
    <source>
        <dbReference type="ARBA" id="ARBA00022692"/>
    </source>
</evidence>